<reference evidence="1 2" key="1">
    <citation type="journal article" date="2017" name="Genome Biol. Evol.">
        <title>Comparative Genomic Analysis Identifies a Campylobacter Clade Deficient in Selenium Metabolism.</title>
        <authorList>
            <person name="Miller W.G."/>
            <person name="Yee E."/>
            <person name="Lopes B.S."/>
            <person name="Chapman M.H."/>
            <person name="Huynh S."/>
            <person name="Bono J.L."/>
            <person name="Parker C.T."/>
            <person name="Strachan N.J.C."/>
            <person name="Forbes K.J."/>
        </authorList>
    </citation>
    <scope>NUCLEOTIDE SEQUENCE [LARGE SCALE GENOMIC DNA]</scope>
    <source>
        <strain evidence="1 2">RM8964</strain>
    </source>
</reference>
<dbReference type="OrthoDB" id="10003333at2"/>
<name>A0A1X9T2H9_9BACT</name>
<evidence type="ECO:0000313" key="2">
    <source>
        <dbReference type="Proteomes" id="UP000194265"/>
    </source>
</evidence>
<proteinExistence type="predicted"/>
<dbReference type="AlphaFoldDB" id="A0A1X9T2H9"/>
<dbReference type="RefSeq" id="WP_086333941.1">
    <property type="nucleotide sequence ID" value="NZ_CP018791.1"/>
</dbReference>
<dbReference type="STRING" id="1660074.CVIC8964_1306"/>
<gene>
    <name evidence="1" type="ORF">CVIC8964_1306</name>
</gene>
<dbReference type="EMBL" id="CP018791">
    <property type="protein sequence ID" value="ARR02695.1"/>
    <property type="molecule type" value="Genomic_DNA"/>
</dbReference>
<accession>A0A1X9T2H9</accession>
<protein>
    <submittedName>
        <fullName evidence="1">Uncharacterized protein</fullName>
    </submittedName>
</protein>
<evidence type="ECO:0000313" key="1">
    <source>
        <dbReference type="EMBL" id="ARR02695.1"/>
    </source>
</evidence>
<organism evidence="1 2">
    <name type="scientific">Campylobacter vicugnae</name>
    <dbReference type="NCBI Taxonomy" id="1660076"/>
    <lineage>
        <taxon>Bacteria</taxon>
        <taxon>Pseudomonadati</taxon>
        <taxon>Campylobacterota</taxon>
        <taxon>Epsilonproteobacteria</taxon>
        <taxon>Campylobacterales</taxon>
        <taxon>Campylobacteraceae</taxon>
        <taxon>Campylobacter</taxon>
    </lineage>
</organism>
<dbReference type="Proteomes" id="UP000194265">
    <property type="component" value="Chromosome"/>
</dbReference>
<sequence>MAEYKVGLNLVKKPTKEYSAEEIKDWFFNGTRKSKELIVTDEVVDMINATISDPEFDGYKFKDVLIEYQDTLLNKKNVNLEVYVNAIRFCSYMETSGGNVTESYIKTFRSREVVQKALKAIEADPDKGYETQEYKNLYSAASRYRKTDMVKNILVQSEMPLYLMYQGYRYKIVEKLYEEAMTAKASRDRINACNIFLTHVRPPEGIQVEVNIKSKGNDEVSQMEEMLKNMARKQQELISLGVSSEEVANAKDNFIEAEMLEVLE</sequence>